<evidence type="ECO:0000313" key="2">
    <source>
        <dbReference type="EMBL" id="MRJ24046.1"/>
    </source>
</evidence>
<proteinExistence type="predicted"/>
<dbReference type="InterPro" id="IPR009241">
    <property type="entry name" value="HigB-like"/>
</dbReference>
<dbReference type="Pfam" id="PF05973">
    <property type="entry name" value="Gp49"/>
    <property type="match status" value="1"/>
</dbReference>
<dbReference type="RefSeq" id="WP_034120845.1">
    <property type="nucleotide sequence ID" value="NZ_JAEKDB010000005.1"/>
</dbReference>
<dbReference type="EMBL" id="JAENSR010000013">
    <property type="protein sequence ID" value="MBK3462965.1"/>
    <property type="molecule type" value="Genomic_DNA"/>
</dbReference>
<reference evidence="2 3" key="1">
    <citation type="submission" date="2019-08" db="EMBL/GenBank/DDBJ databases">
        <title>Pseudomonas haemolytica sp. nov. isolated from raw milk and skim milk concentrate.</title>
        <authorList>
            <person name="Hofmann K."/>
            <person name="Huptas C."/>
            <person name="Doll E."/>
            <person name="Scherer S."/>
            <person name="Wenning M."/>
        </authorList>
    </citation>
    <scope>NUCLEOTIDE SEQUENCE [LARGE SCALE GENOMIC DNA]</scope>
    <source>
        <strain evidence="2 3">DSM 108988</strain>
    </source>
</reference>
<dbReference type="AlphaFoldDB" id="A0A646P4U7"/>
<dbReference type="Proteomes" id="UP000432048">
    <property type="component" value="Unassembled WGS sequence"/>
</dbReference>
<reference evidence="1 4" key="2">
    <citation type="submission" date="2021-01" db="EMBL/GenBank/DDBJ databases">
        <title>Antibiotic resistance and phylogeny of Pseudomonas spp. isolated over three decades from chicken meat in the Norwegian food chain.</title>
        <authorList>
            <person name="Moen B."/>
        </authorList>
    </citation>
    <scope>NUCLEOTIDE SEQUENCE [LARGE SCALE GENOMIC DNA]</scope>
    <source>
        <strain evidence="1 4">MF6766</strain>
    </source>
</reference>
<protein>
    <submittedName>
        <fullName evidence="1">Type II toxin-antitoxin system RelE/ParE family toxin</fullName>
    </submittedName>
</protein>
<evidence type="ECO:0000313" key="3">
    <source>
        <dbReference type="Proteomes" id="UP000432048"/>
    </source>
</evidence>
<evidence type="ECO:0000313" key="4">
    <source>
        <dbReference type="Proteomes" id="UP000620382"/>
    </source>
</evidence>
<dbReference type="Proteomes" id="UP000620382">
    <property type="component" value="Unassembled WGS sequence"/>
</dbReference>
<sequence length="129" mass="14245">MPPHKNENTDTASNSPRIVKFYPAKAVGKDMGATPEREQSRFVTNLTLLSNNMEPACTVSPLKALGPNVYELKENGRPAWRCVYYTGVKGVIYVLYVAEKTTNGVDRQLMSTVEKRLKALIAAIKAGDE</sequence>
<accession>A0A646P4U7</accession>
<evidence type="ECO:0000313" key="1">
    <source>
        <dbReference type="EMBL" id="MBK3462965.1"/>
    </source>
</evidence>
<gene>
    <name evidence="2" type="ORF">FRT60_27550</name>
    <name evidence="1" type="ORF">JJD71_28265</name>
</gene>
<name>A0A646P4U7_9PSED</name>
<dbReference type="EMBL" id="VOIX01000017">
    <property type="protein sequence ID" value="MRJ24046.1"/>
    <property type="molecule type" value="Genomic_DNA"/>
</dbReference>
<keyword evidence="4" id="KW-1185">Reference proteome</keyword>
<comment type="caution">
    <text evidence="2">The sequence shown here is derived from an EMBL/GenBank/DDBJ whole genome shotgun (WGS) entry which is preliminary data.</text>
</comment>
<organism evidence="2 3">
    <name type="scientific">Pseudomonas haemolytica</name>
    <dbReference type="NCBI Taxonomy" id="2600065"/>
    <lineage>
        <taxon>Bacteria</taxon>
        <taxon>Pseudomonadati</taxon>
        <taxon>Pseudomonadota</taxon>
        <taxon>Gammaproteobacteria</taxon>
        <taxon>Pseudomonadales</taxon>
        <taxon>Pseudomonadaceae</taxon>
        <taxon>Pseudomonas</taxon>
    </lineage>
</organism>